<dbReference type="STRING" id="551115.Aazo_0086"/>
<dbReference type="Pfam" id="PF13975">
    <property type="entry name" value="gag-asp_proteas"/>
    <property type="match status" value="1"/>
</dbReference>
<dbReference type="InterPro" id="IPR034122">
    <property type="entry name" value="Retropepsin-like_bacterial"/>
</dbReference>
<protein>
    <recommendedName>
        <fullName evidence="3">Peptidase A2 domain-containing protein</fullName>
    </recommendedName>
</protein>
<dbReference type="KEGG" id="naz:Aazo_0086"/>
<organism evidence="1 2">
    <name type="scientific">Nostoc azollae (strain 0708)</name>
    <name type="common">Anabaena azollae (strain 0708)</name>
    <dbReference type="NCBI Taxonomy" id="551115"/>
    <lineage>
        <taxon>Bacteria</taxon>
        <taxon>Bacillati</taxon>
        <taxon>Cyanobacteriota</taxon>
        <taxon>Cyanophyceae</taxon>
        <taxon>Nostocales</taxon>
        <taxon>Nostocaceae</taxon>
        <taxon>Trichormus</taxon>
    </lineage>
</organism>
<dbReference type="AlphaFoldDB" id="D7DVC9"/>
<dbReference type="SUPFAM" id="SSF50630">
    <property type="entry name" value="Acid proteases"/>
    <property type="match status" value="1"/>
</dbReference>
<reference evidence="1 2" key="1">
    <citation type="journal article" date="2010" name="PLoS ONE">
        <title>Genome erosion in a nitrogen-fixing vertically transmitted endosymbiotic multicellular cyanobacterium.</title>
        <authorList>
            <person name="Ran L."/>
            <person name="Larsson J."/>
            <person name="Vigil-Stenman T."/>
            <person name="Nylander J.A."/>
            <person name="Ininbergs K."/>
            <person name="Zheng W.W."/>
            <person name="Lapidus A."/>
            <person name="Lowry S."/>
            <person name="Haselkorn R."/>
            <person name="Bergman B."/>
        </authorList>
    </citation>
    <scope>NUCLEOTIDE SEQUENCE [LARGE SCALE GENOMIC DNA]</scope>
    <source>
        <strain evidence="1 2">0708</strain>
    </source>
</reference>
<keyword evidence="2" id="KW-1185">Reference proteome</keyword>
<dbReference type="Gene3D" id="2.40.70.10">
    <property type="entry name" value="Acid Proteases"/>
    <property type="match status" value="1"/>
</dbReference>
<dbReference type="eggNOG" id="COG3577">
    <property type="taxonomic scope" value="Bacteria"/>
</dbReference>
<dbReference type="OrthoDB" id="513120at2"/>
<dbReference type="HOGENOM" id="CLU_108465_0_0_3"/>
<sequence length="175" mass="19156">MQPIQSRWIRFLSGLMVLTVLSVAKANDPGLCFMTTSSGSINLGEICKVIQTTDTFFRVPMKGRQAKNPIIYVKFNGGQVFEMVFDTGASGILITQEIAKKSNIKPAGKSRFTIADGSVVEFQTITILSVSGGSVVVNNAQISIAPKAEIGLLGHGFFQNYDVRILKKQIEFHKR</sequence>
<dbReference type="InterPro" id="IPR021109">
    <property type="entry name" value="Peptidase_aspartic_dom_sf"/>
</dbReference>
<evidence type="ECO:0000313" key="2">
    <source>
        <dbReference type="Proteomes" id="UP000001511"/>
    </source>
</evidence>
<gene>
    <name evidence="1" type="ordered locus">Aazo_0086</name>
</gene>
<dbReference type="EMBL" id="CP002059">
    <property type="protein sequence ID" value="ADI62737.1"/>
    <property type="molecule type" value="Genomic_DNA"/>
</dbReference>
<dbReference type="Proteomes" id="UP000001511">
    <property type="component" value="Chromosome"/>
</dbReference>
<dbReference type="CDD" id="cd05483">
    <property type="entry name" value="retropepsin_like_bacteria"/>
    <property type="match status" value="1"/>
</dbReference>
<evidence type="ECO:0008006" key="3">
    <source>
        <dbReference type="Google" id="ProtNLM"/>
    </source>
</evidence>
<proteinExistence type="predicted"/>
<accession>D7DVC9</accession>
<evidence type="ECO:0000313" key="1">
    <source>
        <dbReference type="EMBL" id="ADI62737.1"/>
    </source>
</evidence>
<name>D7DVC9_NOSA0</name>